<name>A0ACC1DIZ4_9NEOP</name>
<gene>
    <name evidence="1" type="ORF">K1T71_000372</name>
</gene>
<keyword evidence="2" id="KW-1185">Reference proteome</keyword>
<organism evidence="1 2">
    <name type="scientific">Dendrolimus kikuchii</name>
    <dbReference type="NCBI Taxonomy" id="765133"/>
    <lineage>
        <taxon>Eukaryota</taxon>
        <taxon>Metazoa</taxon>
        <taxon>Ecdysozoa</taxon>
        <taxon>Arthropoda</taxon>
        <taxon>Hexapoda</taxon>
        <taxon>Insecta</taxon>
        <taxon>Pterygota</taxon>
        <taxon>Neoptera</taxon>
        <taxon>Endopterygota</taxon>
        <taxon>Lepidoptera</taxon>
        <taxon>Glossata</taxon>
        <taxon>Ditrysia</taxon>
        <taxon>Bombycoidea</taxon>
        <taxon>Lasiocampidae</taxon>
        <taxon>Dendrolimus</taxon>
    </lineage>
</organism>
<dbReference type="Proteomes" id="UP000824533">
    <property type="component" value="Linkage Group LG01"/>
</dbReference>
<sequence>MQVIKLVTFDATNTLLKFLLPPWKYYALVAEAYGYKGTPDEIKGPLKDSIKYMSNKHPNFGNSSIFWEEWWRRVIKLTFKDKLPEPSNIEIITNELIELFRTTQCWGIAHGAHNILRNLRADGKYVGVISNFDPRLHDVLHNLQIYDKLDFVITSYEIGISKPDKQIFETALLKCNRRVKPIESLHIGDDFKNDYEGARAAGWYALLVGEGEYETPPAPNHVFNNLVDLSLVIEKNMLKL</sequence>
<comment type="caution">
    <text evidence="1">The sequence shown here is derived from an EMBL/GenBank/DDBJ whole genome shotgun (WGS) entry which is preliminary data.</text>
</comment>
<accession>A0ACC1DIZ4</accession>
<protein>
    <submittedName>
        <fullName evidence="1">Uncharacterized protein</fullName>
    </submittedName>
</protein>
<dbReference type="EMBL" id="CM034387">
    <property type="protein sequence ID" value="KAJ0183949.1"/>
    <property type="molecule type" value="Genomic_DNA"/>
</dbReference>
<proteinExistence type="predicted"/>
<evidence type="ECO:0000313" key="2">
    <source>
        <dbReference type="Proteomes" id="UP000824533"/>
    </source>
</evidence>
<reference evidence="1 2" key="1">
    <citation type="journal article" date="2021" name="Front. Genet.">
        <title>Chromosome-Level Genome Assembly Reveals Significant Gene Expansion in the Toll and IMD Signaling Pathways of Dendrolimus kikuchii.</title>
        <authorList>
            <person name="Zhou J."/>
            <person name="Wu P."/>
            <person name="Xiong Z."/>
            <person name="Liu N."/>
            <person name="Zhao N."/>
            <person name="Ji M."/>
            <person name="Qiu Y."/>
            <person name="Yang B."/>
        </authorList>
    </citation>
    <scope>NUCLEOTIDE SEQUENCE [LARGE SCALE GENOMIC DNA]</scope>
    <source>
        <strain evidence="1">Ann1</strain>
    </source>
</reference>
<evidence type="ECO:0000313" key="1">
    <source>
        <dbReference type="EMBL" id="KAJ0183949.1"/>
    </source>
</evidence>